<evidence type="ECO:0000259" key="1">
    <source>
        <dbReference type="Pfam" id="PF01636"/>
    </source>
</evidence>
<evidence type="ECO:0000313" key="2">
    <source>
        <dbReference type="EMBL" id="MFD2470761.1"/>
    </source>
</evidence>
<reference evidence="3" key="1">
    <citation type="journal article" date="2019" name="Int. J. Syst. Evol. Microbiol.">
        <title>The Global Catalogue of Microorganisms (GCM) 10K type strain sequencing project: providing services to taxonomists for standard genome sequencing and annotation.</title>
        <authorList>
            <consortium name="The Broad Institute Genomics Platform"/>
            <consortium name="The Broad Institute Genome Sequencing Center for Infectious Disease"/>
            <person name="Wu L."/>
            <person name="Ma J."/>
        </authorList>
    </citation>
    <scope>NUCLEOTIDE SEQUENCE [LARGE SCALE GENOMIC DNA]</scope>
    <source>
        <strain evidence="3">CGMCC 4.7641</strain>
    </source>
</reference>
<organism evidence="2 3">
    <name type="scientific">Amycolatopsis silviterrae</name>
    <dbReference type="NCBI Taxonomy" id="1656914"/>
    <lineage>
        <taxon>Bacteria</taxon>
        <taxon>Bacillati</taxon>
        <taxon>Actinomycetota</taxon>
        <taxon>Actinomycetes</taxon>
        <taxon>Pseudonocardiales</taxon>
        <taxon>Pseudonocardiaceae</taxon>
        <taxon>Amycolatopsis</taxon>
    </lineage>
</organism>
<dbReference type="Gene3D" id="3.90.1200.10">
    <property type="match status" value="1"/>
</dbReference>
<dbReference type="RefSeq" id="WP_378308059.1">
    <property type="nucleotide sequence ID" value="NZ_JBHUKS010000018.1"/>
</dbReference>
<accession>A0ABW5HCD9</accession>
<name>A0ABW5HCD9_9PSEU</name>
<protein>
    <submittedName>
        <fullName evidence="2">Phosphotransferase enzyme family protein</fullName>
    </submittedName>
</protein>
<comment type="caution">
    <text evidence="2">The sequence shown here is derived from an EMBL/GenBank/DDBJ whole genome shotgun (WGS) entry which is preliminary data.</text>
</comment>
<evidence type="ECO:0000313" key="3">
    <source>
        <dbReference type="Proteomes" id="UP001597483"/>
    </source>
</evidence>
<dbReference type="InterPro" id="IPR011009">
    <property type="entry name" value="Kinase-like_dom_sf"/>
</dbReference>
<dbReference type="SUPFAM" id="SSF56112">
    <property type="entry name" value="Protein kinase-like (PK-like)"/>
    <property type="match status" value="1"/>
</dbReference>
<gene>
    <name evidence="2" type="ORF">ACFSVL_25450</name>
</gene>
<dbReference type="Proteomes" id="UP001597483">
    <property type="component" value="Unassembled WGS sequence"/>
</dbReference>
<sequence length="276" mass="30060">MTDPYRAAAVSAALSVGRRFSLPTGAAEVLHERSNVLVRMGPVVARVPATTRLLRPDATAWLERDVALSAYLTERGVRVVSPASDPPAGPHFAEGLPVTLWHWTPHDPDHRHTPDETAGSLARVHAALRDYPGELPSRGPVDELLTAVARNSEVLDGFADRIRAETERLAALLPSGPGQALHGDAHPGNLIQTAGGPCWLDFEDTWRGPLEWDLAILARQGGPEFLAAYPREADEAVLATCTQLRSLFVVAWRFLIAQRFPHRLDEARAAAAEYFS</sequence>
<proteinExistence type="predicted"/>
<dbReference type="EMBL" id="JBHUKS010000018">
    <property type="protein sequence ID" value="MFD2470761.1"/>
    <property type="molecule type" value="Genomic_DNA"/>
</dbReference>
<keyword evidence="3" id="KW-1185">Reference proteome</keyword>
<feature type="domain" description="Aminoglycoside phosphotransferase" evidence="1">
    <location>
        <begin position="58"/>
        <end position="232"/>
    </location>
</feature>
<dbReference type="InterPro" id="IPR002575">
    <property type="entry name" value="Aminoglycoside_PTrfase"/>
</dbReference>
<dbReference type="Pfam" id="PF01636">
    <property type="entry name" value="APH"/>
    <property type="match status" value="1"/>
</dbReference>